<evidence type="ECO:0000256" key="3">
    <source>
        <dbReference type="SAM" id="MobiDB-lite"/>
    </source>
</evidence>
<keyword evidence="2" id="KW-0342">GTP-binding</keyword>
<protein>
    <submittedName>
        <fullName evidence="5">Uncharacterized protein</fullName>
    </submittedName>
</protein>
<dbReference type="EMBL" id="WJEC01006688">
    <property type="protein sequence ID" value="KAF7471709.1"/>
    <property type="molecule type" value="Genomic_DNA"/>
</dbReference>
<gene>
    <name evidence="4" type="ORF">GHT09_017213</name>
    <name evidence="5" type="ORF">MONAX_5E024891</name>
</gene>
<keyword evidence="6" id="KW-1185">Reference proteome</keyword>
<dbReference type="InterPro" id="IPR009001">
    <property type="entry name" value="Transl_elong_EF1A/Init_IF2_C"/>
</dbReference>
<evidence type="ECO:0000256" key="2">
    <source>
        <dbReference type="ARBA" id="ARBA00023134"/>
    </source>
</evidence>
<feature type="compositionally biased region" description="Polar residues" evidence="3">
    <location>
        <begin position="121"/>
        <end position="130"/>
    </location>
</feature>
<name>A0A5E4CP21_MARMO</name>
<evidence type="ECO:0000313" key="6">
    <source>
        <dbReference type="Proteomes" id="UP000335636"/>
    </source>
</evidence>
<dbReference type="EMBL" id="CABDUW010001728">
    <property type="protein sequence ID" value="VTJ83554.1"/>
    <property type="molecule type" value="Genomic_DNA"/>
</dbReference>
<dbReference type="Gene3D" id="2.40.30.10">
    <property type="entry name" value="Translation factors"/>
    <property type="match status" value="1"/>
</dbReference>
<evidence type="ECO:0000313" key="5">
    <source>
        <dbReference type="EMBL" id="VTJ83554.1"/>
    </source>
</evidence>
<accession>A0A5E4CP21</accession>
<dbReference type="AlphaFoldDB" id="A0A5E4CP21"/>
<dbReference type="Proteomes" id="UP000335636">
    <property type="component" value="Unassembled WGS sequence"/>
</dbReference>
<dbReference type="GO" id="GO:0005525">
    <property type="term" value="F:GTP binding"/>
    <property type="evidence" value="ECO:0007669"/>
    <property type="project" value="UniProtKB-KW"/>
</dbReference>
<feature type="region of interest" description="Disordered" evidence="3">
    <location>
        <begin position="94"/>
        <end position="130"/>
    </location>
</feature>
<keyword evidence="1" id="KW-0547">Nucleotide-binding</keyword>
<evidence type="ECO:0000313" key="4">
    <source>
        <dbReference type="EMBL" id="KAF7471709.1"/>
    </source>
</evidence>
<reference evidence="5 6" key="1">
    <citation type="submission" date="2019-04" db="EMBL/GenBank/DDBJ databases">
        <authorList>
            <person name="Alioto T."/>
            <person name="Alioto T."/>
        </authorList>
    </citation>
    <scope>NUCLEOTIDE SEQUENCE [LARGE SCALE GENOMIC DNA]</scope>
</reference>
<sequence length="130" mass="14674">MCAVAVMLVSAEMTHLWKQLVPLPSDDLSRPGQISAGSAPVLDRHTAHMAGRFAELREKMDRRSDQLLRRKSLLPWAELSAYIPGLLHHEWTPAPSLLLDPPPKPAKKRERKAVRLRTGRTRLSASTWKL</sequence>
<organism evidence="5 6">
    <name type="scientific">Marmota monax</name>
    <name type="common">Woodchuck</name>
    <dbReference type="NCBI Taxonomy" id="9995"/>
    <lineage>
        <taxon>Eukaryota</taxon>
        <taxon>Metazoa</taxon>
        <taxon>Chordata</taxon>
        <taxon>Craniata</taxon>
        <taxon>Vertebrata</taxon>
        <taxon>Euteleostomi</taxon>
        <taxon>Mammalia</taxon>
        <taxon>Eutheria</taxon>
        <taxon>Euarchontoglires</taxon>
        <taxon>Glires</taxon>
        <taxon>Rodentia</taxon>
        <taxon>Sciuromorpha</taxon>
        <taxon>Sciuridae</taxon>
        <taxon>Xerinae</taxon>
        <taxon>Marmotini</taxon>
        <taxon>Marmota</taxon>
    </lineage>
</organism>
<evidence type="ECO:0000256" key="1">
    <source>
        <dbReference type="ARBA" id="ARBA00022741"/>
    </source>
</evidence>
<feature type="compositionally biased region" description="Basic residues" evidence="3">
    <location>
        <begin position="105"/>
        <end position="120"/>
    </location>
</feature>
<proteinExistence type="predicted"/>
<reference evidence="4" key="2">
    <citation type="submission" date="2020-08" db="EMBL/GenBank/DDBJ databases">
        <authorList>
            <person name="Shumante A."/>
            <person name="Zimin A.V."/>
            <person name="Puiu D."/>
            <person name="Salzberg S.L."/>
        </authorList>
    </citation>
    <scope>NUCLEOTIDE SEQUENCE</scope>
    <source>
        <strain evidence="4">WC2-LM</strain>
        <tissue evidence="4">Liver</tissue>
    </source>
</reference>
<dbReference type="Proteomes" id="UP000662637">
    <property type="component" value="Unassembled WGS sequence"/>
</dbReference>
<dbReference type="SUPFAM" id="SSF50465">
    <property type="entry name" value="EF-Tu/eEF-1alpha/eIF2-gamma C-terminal domain"/>
    <property type="match status" value="1"/>
</dbReference>